<evidence type="ECO:0000313" key="11">
    <source>
        <dbReference type="Proteomes" id="UP000289193"/>
    </source>
</evidence>
<dbReference type="PANTHER" id="PTHR43065:SF47">
    <property type="match status" value="1"/>
</dbReference>
<dbReference type="SMART" id="SM00387">
    <property type="entry name" value="HATPase_c"/>
    <property type="match status" value="1"/>
</dbReference>
<name>A0AAX2A8I7_9BACT</name>
<dbReference type="InterPro" id="IPR013655">
    <property type="entry name" value="PAS_fold_3"/>
</dbReference>
<dbReference type="InterPro" id="IPR003594">
    <property type="entry name" value="HATPase_dom"/>
</dbReference>
<evidence type="ECO:0000313" key="8">
    <source>
        <dbReference type="EMBL" id="AXH13147.1"/>
    </source>
</evidence>
<accession>A0AAX2A8I7</accession>
<dbReference type="InterPro" id="IPR003661">
    <property type="entry name" value="HisK_dim/P_dom"/>
</dbReference>
<reference evidence="9 11" key="1">
    <citation type="submission" date="2017-10" db="EMBL/GenBank/DDBJ databases">
        <title>Genomics of the genus Arcobacter.</title>
        <authorList>
            <person name="Perez-Cataluna A."/>
            <person name="Figueras M.J."/>
        </authorList>
    </citation>
    <scope>NUCLEOTIDE SEQUENCE [LARGE SCALE GENOMIC DNA]</scope>
    <source>
        <strain evidence="9 11">CECT 7835</strain>
    </source>
</reference>
<evidence type="ECO:0000259" key="7">
    <source>
        <dbReference type="PROSITE" id="PS50113"/>
    </source>
</evidence>
<dbReference type="RefSeq" id="WP_114839942.1">
    <property type="nucleotide sequence ID" value="NZ_CP031217.1"/>
</dbReference>
<keyword evidence="8" id="KW-0808">Transferase</keyword>
<dbReference type="Gene3D" id="3.30.565.10">
    <property type="entry name" value="Histidine kinase-like ATPase, C-terminal domain"/>
    <property type="match status" value="1"/>
</dbReference>
<dbReference type="SUPFAM" id="SSF55785">
    <property type="entry name" value="PYP-like sensor domain (PAS domain)"/>
    <property type="match status" value="1"/>
</dbReference>
<keyword evidence="5" id="KW-0472">Membrane</keyword>
<evidence type="ECO:0000256" key="2">
    <source>
        <dbReference type="ARBA" id="ARBA00012438"/>
    </source>
</evidence>
<dbReference type="PANTHER" id="PTHR43065">
    <property type="entry name" value="SENSOR HISTIDINE KINASE"/>
    <property type="match status" value="1"/>
</dbReference>
<dbReference type="SUPFAM" id="SSF53850">
    <property type="entry name" value="Periplasmic binding protein-like II"/>
    <property type="match status" value="2"/>
</dbReference>
<dbReference type="InterPro" id="IPR005467">
    <property type="entry name" value="His_kinase_dom"/>
</dbReference>
<dbReference type="Pfam" id="PF02518">
    <property type="entry name" value="HATPase_c"/>
    <property type="match status" value="1"/>
</dbReference>
<dbReference type="SMART" id="SM00388">
    <property type="entry name" value="HisKA"/>
    <property type="match status" value="1"/>
</dbReference>
<sequence>MLKLKTFIIFLFFVSFLYAKPFKKTFTVSYDPNYAPFSYLENQEPQGLLIDYWKLWAEKNNYEIKFINGKLWDNSIQLLKEGKVDFFLGTEVYKDWMHGSKVFYKRRTALFTHKQTSKDFTKNASYIIGIIGKDYEQVIKENFPNSEIIIYKDYDKAINNLISKKIDLLYDDKIAIEFYTLQTRHFHEIKSIELFSKISETSAIALNQKLIDIFNKGFNKLTPEELYDIESKWIINDKFKYYNRIKEFTLNEEEKEFIRKNEFRLSISEDWKPFSFKSSSNIPIGISTEVWELLSKKLNLKTKYTFFKTFTGQLKSIEDKKQDIIFSTGKTIDRERYSIFTKPYISFPISIVTLKDENFIENIEQIKNKKIAVGRNFTAHKLLKEKYPKLDFLLVPNIKKGLQAVENKQAYAYIDIKPNLTYNIGKLDFENLKISGNTGLNFNLTIMIRDDYQLLQSALNKAIDNLDEQEIQNIINKWENIQFENHFDYEMIWIVLSIIILIITILVYLNQLTIKRNKILKEKVEERTKELKKLNESLERKVEEKTKELKKANYLLDEAQKIAHLGSFQYDIKKDELFWSNEHFKIFELSAEEVKPSVELFLSYVHEEDKKLIKNHIKKLFSFRSKLINEFRIVLKNNTIKYLQISSKITKVDEKSDPVLIVGTVLDITKIKKLEQEKRERDTILAQQSKMAAMGEMLENIAHQWRQPLSVISTASTGMQLTLEIENKISKELVLDNIKTINEHAQYLSKTIDDFRNFFNPNKEKTTFKIDSCINKSLYLITSKINSSKIELIKEMEDTTISTLESELTQVLLNIFNNAIDALNQKKIENKLIFIEAKKQDDKIFISIKDNAGGVPKEIKNRIFEPYFTTKHKSQGTGIGLYMSSQIITKHLNGSIKLENEEFTFNNKIYKGANFKIIFPLVT</sequence>
<proteinExistence type="predicted"/>
<dbReference type="EMBL" id="CP031217">
    <property type="protein sequence ID" value="AXH13147.1"/>
    <property type="molecule type" value="Genomic_DNA"/>
</dbReference>
<keyword evidence="8" id="KW-0418">Kinase</keyword>
<keyword evidence="11" id="KW-1185">Reference proteome</keyword>
<dbReference type="PROSITE" id="PS50109">
    <property type="entry name" value="HIS_KIN"/>
    <property type="match status" value="1"/>
</dbReference>
<dbReference type="KEGG" id="hbv:ABIV_2172"/>
<protein>
    <recommendedName>
        <fullName evidence="2">histidine kinase</fullName>
        <ecNumber evidence="2">2.7.13.3</ecNumber>
    </recommendedName>
</protein>
<keyword evidence="5" id="KW-0812">Transmembrane</keyword>
<dbReference type="Proteomes" id="UP000253850">
    <property type="component" value="Chromosome"/>
</dbReference>
<reference evidence="8 10" key="2">
    <citation type="submission" date="2018-07" db="EMBL/GenBank/DDBJ databases">
        <title>Complete genome of the Arcobacter bivalviorum type strain LMG 26154.</title>
        <authorList>
            <person name="Miller W.G."/>
            <person name="Yee E."/>
            <person name="Bono J.L."/>
        </authorList>
    </citation>
    <scope>NUCLEOTIDE SEQUENCE [LARGE SCALE GENOMIC DNA]</scope>
    <source>
        <strain evidence="8 10">LMG 26154</strain>
    </source>
</reference>
<dbReference type="SUPFAM" id="SSF47384">
    <property type="entry name" value="Homodimeric domain of signal transducing histidine kinase"/>
    <property type="match status" value="1"/>
</dbReference>
<dbReference type="Pfam" id="PF08447">
    <property type="entry name" value="PAS_3"/>
    <property type="match status" value="1"/>
</dbReference>
<dbReference type="SMART" id="SM00062">
    <property type="entry name" value="PBPb"/>
    <property type="match status" value="2"/>
</dbReference>
<evidence type="ECO:0000259" key="6">
    <source>
        <dbReference type="PROSITE" id="PS50109"/>
    </source>
</evidence>
<dbReference type="AlphaFoldDB" id="A0AAX2A8I7"/>
<feature type="coiled-coil region" evidence="4">
    <location>
        <begin position="517"/>
        <end position="562"/>
    </location>
</feature>
<dbReference type="InterPro" id="IPR000700">
    <property type="entry name" value="PAS-assoc_C"/>
</dbReference>
<dbReference type="Pfam" id="PF00512">
    <property type="entry name" value="HisKA"/>
    <property type="match status" value="1"/>
</dbReference>
<dbReference type="Gene3D" id="1.10.287.130">
    <property type="match status" value="1"/>
</dbReference>
<dbReference type="SUPFAM" id="SSF55874">
    <property type="entry name" value="ATPase domain of HSP90 chaperone/DNA topoisomerase II/histidine kinase"/>
    <property type="match status" value="1"/>
</dbReference>
<dbReference type="Pfam" id="PF00497">
    <property type="entry name" value="SBP_bac_3"/>
    <property type="match status" value="2"/>
</dbReference>
<feature type="transmembrane region" description="Helical" evidence="5">
    <location>
        <begin position="491"/>
        <end position="509"/>
    </location>
</feature>
<feature type="domain" description="PAC" evidence="7">
    <location>
        <begin position="627"/>
        <end position="680"/>
    </location>
</feature>
<evidence type="ECO:0000313" key="9">
    <source>
        <dbReference type="EMBL" id="RXK10239.1"/>
    </source>
</evidence>
<evidence type="ECO:0000256" key="5">
    <source>
        <dbReference type="SAM" id="Phobius"/>
    </source>
</evidence>
<dbReference type="PRINTS" id="PR00344">
    <property type="entry name" value="BCTRLSENSOR"/>
</dbReference>
<dbReference type="EC" id="2.7.13.3" evidence="2"/>
<evidence type="ECO:0000256" key="1">
    <source>
        <dbReference type="ARBA" id="ARBA00000085"/>
    </source>
</evidence>
<feature type="domain" description="Histidine kinase" evidence="6">
    <location>
        <begin position="700"/>
        <end position="923"/>
    </location>
</feature>
<dbReference type="InterPro" id="IPR035965">
    <property type="entry name" value="PAS-like_dom_sf"/>
</dbReference>
<keyword evidence="5" id="KW-1133">Transmembrane helix</keyword>
<dbReference type="CDD" id="cd01007">
    <property type="entry name" value="PBP2_BvgS_HisK_like"/>
    <property type="match status" value="1"/>
</dbReference>
<dbReference type="InterPro" id="IPR001638">
    <property type="entry name" value="Solute-binding_3/MltF_N"/>
</dbReference>
<dbReference type="Gene3D" id="3.30.450.20">
    <property type="entry name" value="PAS domain"/>
    <property type="match status" value="1"/>
</dbReference>
<dbReference type="InterPro" id="IPR036890">
    <property type="entry name" value="HATPase_C_sf"/>
</dbReference>
<comment type="catalytic activity">
    <reaction evidence="1">
        <text>ATP + protein L-histidine = ADP + protein N-phospho-L-histidine.</text>
        <dbReference type="EC" id="2.7.13.3"/>
    </reaction>
</comment>
<dbReference type="EMBL" id="PDKM01000003">
    <property type="protein sequence ID" value="RXK10239.1"/>
    <property type="molecule type" value="Genomic_DNA"/>
</dbReference>
<keyword evidence="4" id="KW-0175">Coiled coil</keyword>
<dbReference type="PROSITE" id="PS50113">
    <property type="entry name" value="PAC"/>
    <property type="match status" value="1"/>
</dbReference>
<dbReference type="Proteomes" id="UP000289193">
    <property type="component" value="Unassembled WGS sequence"/>
</dbReference>
<gene>
    <name evidence="8" type="ORF">ABIV_2172</name>
    <name evidence="9" type="ORF">CRV05_07635</name>
</gene>
<evidence type="ECO:0000256" key="4">
    <source>
        <dbReference type="SAM" id="Coils"/>
    </source>
</evidence>
<dbReference type="InterPro" id="IPR004358">
    <property type="entry name" value="Sig_transdc_His_kin-like_C"/>
</dbReference>
<dbReference type="GO" id="GO:0000155">
    <property type="term" value="F:phosphorelay sensor kinase activity"/>
    <property type="evidence" value="ECO:0007669"/>
    <property type="project" value="InterPro"/>
</dbReference>
<dbReference type="InterPro" id="IPR036097">
    <property type="entry name" value="HisK_dim/P_sf"/>
</dbReference>
<dbReference type="CDD" id="cd00082">
    <property type="entry name" value="HisKA"/>
    <property type="match status" value="1"/>
</dbReference>
<organism evidence="9 11">
    <name type="scientific">Halarcobacter bivalviorum</name>
    <dbReference type="NCBI Taxonomy" id="663364"/>
    <lineage>
        <taxon>Bacteria</taxon>
        <taxon>Pseudomonadati</taxon>
        <taxon>Campylobacterota</taxon>
        <taxon>Epsilonproteobacteria</taxon>
        <taxon>Campylobacterales</taxon>
        <taxon>Arcobacteraceae</taxon>
        <taxon>Halarcobacter</taxon>
    </lineage>
</organism>
<keyword evidence="3" id="KW-0597">Phosphoprotein</keyword>
<evidence type="ECO:0000313" key="10">
    <source>
        <dbReference type="Proteomes" id="UP000253850"/>
    </source>
</evidence>
<dbReference type="Gene3D" id="3.40.190.10">
    <property type="entry name" value="Periplasmic binding protein-like II"/>
    <property type="match status" value="4"/>
</dbReference>
<evidence type="ECO:0000256" key="3">
    <source>
        <dbReference type="ARBA" id="ARBA00022553"/>
    </source>
</evidence>